<organism evidence="1 2">
    <name type="scientific">Protea cynaroides</name>
    <dbReference type="NCBI Taxonomy" id="273540"/>
    <lineage>
        <taxon>Eukaryota</taxon>
        <taxon>Viridiplantae</taxon>
        <taxon>Streptophyta</taxon>
        <taxon>Embryophyta</taxon>
        <taxon>Tracheophyta</taxon>
        <taxon>Spermatophyta</taxon>
        <taxon>Magnoliopsida</taxon>
        <taxon>Proteales</taxon>
        <taxon>Proteaceae</taxon>
        <taxon>Protea</taxon>
    </lineage>
</organism>
<dbReference type="Gene3D" id="3.30.200.20">
    <property type="entry name" value="Phosphorylase Kinase, domain 1"/>
    <property type="match status" value="1"/>
</dbReference>
<sequence>MEVQFLIGFANFGGSFLSDRILKYRPMFMEAQVKIFPLSCGKAPGVHLSHKLVVNNQPRIQSFAELYVASNGFSQNKVLSSGSFGRVYRTMLLPSKGIVVAVKCLTETSPSDSPLVCRLSVGYAGGGLSGLSSCSVPPTWAEIWRLVMSY</sequence>
<dbReference type="AlphaFoldDB" id="A0A9Q0KBX8"/>
<accession>A0A9Q0KBX8</accession>
<dbReference type="Proteomes" id="UP001141806">
    <property type="component" value="Unassembled WGS sequence"/>
</dbReference>
<dbReference type="InterPro" id="IPR011009">
    <property type="entry name" value="Kinase-like_dom_sf"/>
</dbReference>
<comment type="caution">
    <text evidence="1">The sequence shown here is derived from an EMBL/GenBank/DDBJ whole genome shotgun (WGS) entry which is preliminary data.</text>
</comment>
<evidence type="ECO:0000313" key="1">
    <source>
        <dbReference type="EMBL" id="KAJ4967713.1"/>
    </source>
</evidence>
<reference evidence="1" key="1">
    <citation type="journal article" date="2023" name="Plant J.">
        <title>The genome of the king protea, Protea cynaroides.</title>
        <authorList>
            <person name="Chang J."/>
            <person name="Duong T.A."/>
            <person name="Schoeman C."/>
            <person name="Ma X."/>
            <person name="Roodt D."/>
            <person name="Barker N."/>
            <person name="Li Z."/>
            <person name="Van de Peer Y."/>
            <person name="Mizrachi E."/>
        </authorList>
    </citation>
    <scope>NUCLEOTIDE SEQUENCE</scope>
    <source>
        <tissue evidence="1">Young leaves</tissue>
    </source>
</reference>
<proteinExistence type="predicted"/>
<keyword evidence="2" id="KW-1185">Reference proteome</keyword>
<dbReference type="EMBL" id="JAMYWD010000006">
    <property type="protein sequence ID" value="KAJ4967713.1"/>
    <property type="molecule type" value="Genomic_DNA"/>
</dbReference>
<protein>
    <recommendedName>
        <fullName evidence="3">Protein kinase domain-containing protein</fullName>
    </recommendedName>
</protein>
<evidence type="ECO:0008006" key="3">
    <source>
        <dbReference type="Google" id="ProtNLM"/>
    </source>
</evidence>
<evidence type="ECO:0000313" key="2">
    <source>
        <dbReference type="Proteomes" id="UP001141806"/>
    </source>
</evidence>
<name>A0A9Q0KBX8_9MAGN</name>
<dbReference type="SUPFAM" id="SSF56112">
    <property type="entry name" value="Protein kinase-like (PK-like)"/>
    <property type="match status" value="1"/>
</dbReference>
<gene>
    <name evidence="1" type="ORF">NE237_014414</name>
</gene>